<proteinExistence type="predicted"/>
<dbReference type="InterPro" id="IPR052929">
    <property type="entry name" value="RNase_H-like_EbsB-rel"/>
</dbReference>
<dbReference type="GO" id="GO:0005840">
    <property type="term" value="C:ribosome"/>
    <property type="evidence" value="ECO:0007669"/>
    <property type="project" value="UniProtKB-KW"/>
</dbReference>
<dbReference type="InterPro" id="IPR002156">
    <property type="entry name" value="RNaseH_domain"/>
</dbReference>
<dbReference type="GO" id="GO:0003676">
    <property type="term" value="F:nucleic acid binding"/>
    <property type="evidence" value="ECO:0007669"/>
    <property type="project" value="InterPro"/>
</dbReference>
<keyword evidence="3" id="KW-1185">Reference proteome</keyword>
<dbReference type="EMBL" id="LXQA010499992">
    <property type="protein sequence ID" value="MCI55673.1"/>
    <property type="molecule type" value="Genomic_DNA"/>
</dbReference>
<dbReference type="PANTHER" id="PTHR47074:SF48">
    <property type="entry name" value="POLYNUCLEOTIDYL TRANSFERASE, RIBONUCLEASE H-LIKE SUPERFAMILY PROTEIN"/>
    <property type="match status" value="1"/>
</dbReference>
<evidence type="ECO:0000313" key="3">
    <source>
        <dbReference type="Proteomes" id="UP000265520"/>
    </source>
</evidence>
<feature type="non-terminal residue" evidence="2">
    <location>
        <position position="55"/>
    </location>
</feature>
<dbReference type="InterPro" id="IPR036397">
    <property type="entry name" value="RNaseH_sf"/>
</dbReference>
<dbReference type="PANTHER" id="PTHR47074">
    <property type="entry name" value="BNAC02G40300D PROTEIN"/>
    <property type="match status" value="1"/>
</dbReference>
<dbReference type="AlphaFoldDB" id="A0A392T3G8"/>
<dbReference type="GO" id="GO:0004523">
    <property type="term" value="F:RNA-DNA hybrid ribonuclease activity"/>
    <property type="evidence" value="ECO:0007669"/>
    <property type="project" value="InterPro"/>
</dbReference>
<protein>
    <submittedName>
        <fullName evidence="2">60S ribosomal protein L23</fullName>
    </submittedName>
</protein>
<reference evidence="2 3" key="1">
    <citation type="journal article" date="2018" name="Front. Plant Sci.">
        <title>Red Clover (Trifolium pratense) and Zigzag Clover (T. medium) - A Picture of Genomic Similarities and Differences.</title>
        <authorList>
            <person name="Dluhosova J."/>
            <person name="Istvanek J."/>
            <person name="Nedelnik J."/>
            <person name="Repkova J."/>
        </authorList>
    </citation>
    <scope>NUCLEOTIDE SEQUENCE [LARGE SCALE GENOMIC DNA]</scope>
    <source>
        <strain evidence="3">cv. 10/8</strain>
        <tissue evidence="2">Leaf</tissue>
    </source>
</reference>
<comment type="caution">
    <text evidence="2">The sequence shown here is derived from an EMBL/GenBank/DDBJ whole genome shotgun (WGS) entry which is preliminary data.</text>
</comment>
<accession>A0A392T3G8</accession>
<dbReference type="Pfam" id="PF13456">
    <property type="entry name" value="RVT_3"/>
    <property type="match status" value="1"/>
</dbReference>
<organism evidence="2 3">
    <name type="scientific">Trifolium medium</name>
    <dbReference type="NCBI Taxonomy" id="97028"/>
    <lineage>
        <taxon>Eukaryota</taxon>
        <taxon>Viridiplantae</taxon>
        <taxon>Streptophyta</taxon>
        <taxon>Embryophyta</taxon>
        <taxon>Tracheophyta</taxon>
        <taxon>Spermatophyta</taxon>
        <taxon>Magnoliopsida</taxon>
        <taxon>eudicotyledons</taxon>
        <taxon>Gunneridae</taxon>
        <taxon>Pentapetalae</taxon>
        <taxon>rosids</taxon>
        <taxon>fabids</taxon>
        <taxon>Fabales</taxon>
        <taxon>Fabaceae</taxon>
        <taxon>Papilionoideae</taxon>
        <taxon>50 kb inversion clade</taxon>
        <taxon>NPAAA clade</taxon>
        <taxon>Hologalegina</taxon>
        <taxon>IRL clade</taxon>
        <taxon>Trifolieae</taxon>
        <taxon>Trifolium</taxon>
    </lineage>
</organism>
<keyword evidence="2" id="KW-0689">Ribosomal protein</keyword>
<evidence type="ECO:0000259" key="1">
    <source>
        <dbReference type="Pfam" id="PF13456"/>
    </source>
</evidence>
<sequence>MCFDGVPPPEEAEAWALKEAITWVRELELSRVVIELDCLLVVNAIKESSNNHTEF</sequence>
<keyword evidence="2" id="KW-0687">Ribonucleoprotein</keyword>
<name>A0A392T3G8_9FABA</name>
<evidence type="ECO:0000313" key="2">
    <source>
        <dbReference type="EMBL" id="MCI55673.1"/>
    </source>
</evidence>
<dbReference type="Proteomes" id="UP000265520">
    <property type="component" value="Unassembled WGS sequence"/>
</dbReference>
<dbReference type="Gene3D" id="3.30.420.10">
    <property type="entry name" value="Ribonuclease H-like superfamily/Ribonuclease H"/>
    <property type="match status" value="1"/>
</dbReference>
<feature type="domain" description="RNase H type-1" evidence="1">
    <location>
        <begin position="8"/>
        <end position="52"/>
    </location>
</feature>